<dbReference type="EMBL" id="CAVMBE010000005">
    <property type="protein sequence ID" value="CAK3834422.1"/>
    <property type="molecule type" value="Genomic_DNA"/>
</dbReference>
<evidence type="ECO:0008006" key="3">
    <source>
        <dbReference type="Google" id="ProtNLM"/>
    </source>
</evidence>
<dbReference type="Pfam" id="PF05721">
    <property type="entry name" value="PhyH"/>
    <property type="match status" value="1"/>
</dbReference>
<dbReference type="Proteomes" id="UP001296104">
    <property type="component" value="Unassembled WGS sequence"/>
</dbReference>
<organism evidence="1 2">
    <name type="scientific">Lecanosticta acicola</name>
    <dbReference type="NCBI Taxonomy" id="111012"/>
    <lineage>
        <taxon>Eukaryota</taxon>
        <taxon>Fungi</taxon>
        <taxon>Dikarya</taxon>
        <taxon>Ascomycota</taxon>
        <taxon>Pezizomycotina</taxon>
        <taxon>Dothideomycetes</taxon>
        <taxon>Dothideomycetidae</taxon>
        <taxon>Mycosphaerellales</taxon>
        <taxon>Mycosphaerellaceae</taxon>
        <taxon>Lecanosticta</taxon>
    </lineage>
</organism>
<dbReference type="AlphaFoldDB" id="A0AAI8YSX0"/>
<dbReference type="SUPFAM" id="SSF51197">
    <property type="entry name" value="Clavaminate synthase-like"/>
    <property type="match status" value="1"/>
</dbReference>
<name>A0AAI8YSX0_9PEZI</name>
<dbReference type="PANTHER" id="PTHR40128">
    <property type="entry name" value="EXPRESSED PROTEIN"/>
    <property type="match status" value="1"/>
</dbReference>
<evidence type="ECO:0000313" key="2">
    <source>
        <dbReference type="Proteomes" id="UP001296104"/>
    </source>
</evidence>
<dbReference type="PANTHER" id="PTHR40128:SF1">
    <property type="entry name" value="PHYTANOYL-COA HYDROXYLASE"/>
    <property type="match status" value="1"/>
</dbReference>
<sequence>MAATIQNAPLPAHELVYEPKHLPKLRSNYGAHLDQDTVGWMRITTPDTPLEEMRSRFAEDGYLYVKNLLPRADVLDVREAYFHHMSPTGILAPNTSPRDGIFNPSADPVAHHGNGGRDLPSDDAKVHRLIQAHTLPTYLAFLSHPTLRSFVQNFMAWDGDVLVKRTLLRHNVPGGFSTGIHYDKIFLRAGAADFLTAWVPFGDCSPHGGGLMYLENSTHIGMDMEREFGHRADAAGFTAQERIHGFNVNMAKDGQLSHDVVEFSREMELRGGDGDGQTDTKQKKRRKWLVGNYEAGDVVFHNPYMIHGAIKNDDPLGRIRLSTDLRFYEQGSDLDQRWMKDVWRPGDGL</sequence>
<accession>A0AAI8YSX0</accession>
<proteinExistence type="predicted"/>
<gene>
    <name evidence="1" type="ORF">LECACI_7A001394</name>
</gene>
<comment type="caution">
    <text evidence="1">The sequence shown here is derived from an EMBL/GenBank/DDBJ whole genome shotgun (WGS) entry which is preliminary data.</text>
</comment>
<dbReference type="InterPro" id="IPR008775">
    <property type="entry name" value="Phytyl_CoA_dOase-like"/>
</dbReference>
<dbReference type="Gene3D" id="2.60.120.620">
    <property type="entry name" value="q2cbj1_9rhob like domain"/>
    <property type="match status" value="1"/>
</dbReference>
<protein>
    <recommendedName>
        <fullName evidence="3">Phytanoyl-CoA dioxygenase</fullName>
    </recommendedName>
</protein>
<evidence type="ECO:0000313" key="1">
    <source>
        <dbReference type="EMBL" id="CAK3834422.1"/>
    </source>
</evidence>
<reference evidence="1" key="1">
    <citation type="submission" date="2023-11" db="EMBL/GenBank/DDBJ databases">
        <authorList>
            <person name="Alioto T."/>
            <person name="Alioto T."/>
            <person name="Gomez Garrido J."/>
        </authorList>
    </citation>
    <scope>NUCLEOTIDE SEQUENCE</scope>
</reference>
<keyword evidence="2" id="KW-1185">Reference proteome</keyword>